<dbReference type="Proteomes" id="UP000856022">
    <property type="component" value="Unassembled WGS sequence"/>
</dbReference>
<evidence type="ECO:0000313" key="2">
    <source>
        <dbReference type="EMBL" id="QHH09323.1"/>
    </source>
</evidence>
<sequence>MLSDIRCGDQNLYLSNLSVLRKNRATVLLQATYFKFCFY</sequence>
<dbReference type="EMBL" id="VRMQ01000002">
    <property type="protein sequence ID" value="TXN16086.1"/>
    <property type="molecule type" value="Genomic_DNA"/>
</dbReference>
<reference evidence="3 4" key="3">
    <citation type="submission" date="2019-08" db="EMBL/GenBank/DDBJ databases">
        <title>Emerging of two pre-pandemic pathogenic O4:KUT lineages of Vibrio parahaemolyticus in coastal eastern China.</title>
        <authorList>
            <person name="Yu H."/>
        </authorList>
    </citation>
    <scope>NUCLEOTIDE SEQUENCE [LARGE SCALE GENOMIC DNA]</scope>
    <source>
        <strain evidence="3 4">HZ17-383</strain>
    </source>
</reference>
<reference evidence="2 5" key="2">
    <citation type="submission" date="2018-12" db="EMBL/GenBank/DDBJ databases">
        <title>Genomic insights into the evolutionary origins and pathogenicity of five Vibrio parahaemolyticus strains isolated from the shrimp with acute hepatopancreatic necrosis disease (AHPND).</title>
        <authorList>
            <person name="Yang Q."/>
            <person name="Dong X."/>
            <person name="Xie G."/>
            <person name="Fu S."/>
            <person name="Zou P."/>
            <person name="Sun J."/>
            <person name="Wang Y."/>
            <person name="Huang J."/>
        </authorList>
    </citation>
    <scope>NUCLEOTIDE SEQUENCE [LARGE SCALE GENOMIC DNA]</scope>
    <source>
        <strain evidence="2 5">20160303005-1</strain>
    </source>
</reference>
<dbReference type="Proteomes" id="UP000321504">
    <property type="component" value="Unassembled WGS sequence"/>
</dbReference>
<organism evidence="1">
    <name type="scientific">Vibrio parahaemolyticus</name>
    <dbReference type="NCBI Taxonomy" id="670"/>
    <lineage>
        <taxon>Bacteria</taxon>
        <taxon>Pseudomonadati</taxon>
        <taxon>Pseudomonadota</taxon>
        <taxon>Gammaproteobacteria</taxon>
        <taxon>Vibrionales</taxon>
        <taxon>Vibrionaceae</taxon>
        <taxon>Vibrio</taxon>
    </lineage>
</organism>
<accession>A0A2R9VRN2</accession>
<proteinExistence type="predicted"/>
<evidence type="ECO:0000313" key="1">
    <source>
        <dbReference type="EMBL" id="HAS6678051.1"/>
    </source>
</evidence>
<dbReference type="AlphaFoldDB" id="A0A2R9VRN2"/>
<gene>
    <name evidence="2" type="ORF">EHC69_08020</name>
    <name evidence="3" type="ORF">FVP01_08950</name>
    <name evidence="1" type="ORF">I7278_14640</name>
</gene>
<reference evidence="1" key="4">
    <citation type="submission" date="2019-12" db="EMBL/GenBank/DDBJ databases">
        <authorList>
            <consortium name="NCBI Pathogen Detection Project"/>
        </authorList>
    </citation>
    <scope>NUCLEOTIDE SEQUENCE</scope>
    <source>
        <strain evidence="1">1930</strain>
    </source>
</reference>
<protein>
    <submittedName>
        <fullName evidence="1">Uncharacterized protein</fullName>
    </submittedName>
</protein>
<dbReference type="EMBL" id="DACQKT010000006">
    <property type="protein sequence ID" value="HAS6678051.1"/>
    <property type="molecule type" value="Genomic_DNA"/>
</dbReference>
<dbReference type="Proteomes" id="UP000464718">
    <property type="component" value="Chromosome i"/>
</dbReference>
<reference evidence="1" key="1">
    <citation type="journal article" date="2018" name="Genome Biol.">
        <title>SKESA: strategic k-mer extension for scrupulous assemblies.</title>
        <authorList>
            <person name="Souvorov A."/>
            <person name="Agarwala R."/>
            <person name="Lipman D.J."/>
        </authorList>
    </citation>
    <scope>NUCLEOTIDE SEQUENCE</scope>
    <source>
        <strain evidence="1">1930</strain>
    </source>
</reference>
<evidence type="ECO:0000313" key="5">
    <source>
        <dbReference type="Proteomes" id="UP000464718"/>
    </source>
</evidence>
<evidence type="ECO:0000313" key="4">
    <source>
        <dbReference type="Proteomes" id="UP000321504"/>
    </source>
</evidence>
<dbReference type="EMBL" id="CP034298">
    <property type="protein sequence ID" value="QHH09323.1"/>
    <property type="molecule type" value="Genomic_DNA"/>
</dbReference>
<name>A0A2R9VRN2_VIBPH</name>
<evidence type="ECO:0000313" key="3">
    <source>
        <dbReference type="EMBL" id="TXN16086.1"/>
    </source>
</evidence>